<evidence type="ECO:0000256" key="1">
    <source>
        <dbReference type="SAM" id="SignalP"/>
    </source>
</evidence>
<accession>A0A061FTD0</accession>
<evidence type="ECO:0000313" key="2">
    <source>
        <dbReference type="EMBL" id="EOY20605.1"/>
    </source>
</evidence>
<gene>
    <name evidence="2" type="ORF">TCM_011981</name>
</gene>
<proteinExistence type="predicted"/>
<keyword evidence="3" id="KW-1185">Reference proteome</keyword>
<reference evidence="2 3" key="1">
    <citation type="journal article" date="2013" name="Genome Biol.">
        <title>The genome sequence of the most widely cultivated cacao type and its use to identify candidate genes regulating pod color.</title>
        <authorList>
            <person name="Motamayor J.C."/>
            <person name="Mockaitis K."/>
            <person name="Schmutz J."/>
            <person name="Haiminen N."/>
            <person name="Iii D.L."/>
            <person name="Cornejo O."/>
            <person name="Findley S.D."/>
            <person name="Zheng P."/>
            <person name="Utro F."/>
            <person name="Royaert S."/>
            <person name="Saski C."/>
            <person name="Jenkins J."/>
            <person name="Podicheti R."/>
            <person name="Zhao M."/>
            <person name="Scheffler B.E."/>
            <person name="Stack J.C."/>
            <person name="Feltus F.A."/>
            <person name="Mustiga G.M."/>
            <person name="Amores F."/>
            <person name="Phillips W."/>
            <person name="Marelli J.P."/>
            <person name="May G.D."/>
            <person name="Shapiro H."/>
            <person name="Ma J."/>
            <person name="Bustamante C.D."/>
            <person name="Schnell R.J."/>
            <person name="Main D."/>
            <person name="Gilbert D."/>
            <person name="Parida L."/>
            <person name="Kuhn D.N."/>
        </authorList>
    </citation>
    <scope>NUCLEOTIDE SEQUENCE [LARGE SCALE GENOMIC DNA]</scope>
    <source>
        <strain evidence="3">cv. Matina 1-6</strain>
    </source>
</reference>
<dbReference type="HOGENOM" id="CLU_1879162_0_0_1"/>
<evidence type="ECO:0000313" key="3">
    <source>
        <dbReference type="Proteomes" id="UP000026915"/>
    </source>
</evidence>
<name>A0A061FTD0_THECC</name>
<organism evidence="2 3">
    <name type="scientific">Theobroma cacao</name>
    <name type="common">Cacao</name>
    <name type="synonym">Cocoa</name>
    <dbReference type="NCBI Taxonomy" id="3641"/>
    <lineage>
        <taxon>Eukaryota</taxon>
        <taxon>Viridiplantae</taxon>
        <taxon>Streptophyta</taxon>
        <taxon>Embryophyta</taxon>
        <taxon>Tracheophyta</taxon>
        <taxon>Spermatophyta</taxon>
        <taxon>Magnoliopsida</taxon>
        <taxon>eudicotyledons</taxon>
        <taxon>Gunneridae</taxon>
        <taxon>Pentapetalae</taxon>
        <taxon>rosids</taxon>
        <taxon>malvids</taxon>
        <taxon>Malvales</taxon>
        <taxon>Malvaceae</taxon>
        <taxon>Byttnerioideae</taxon>
        <taxon>Theobroma</taxon>
    </lineage>
</organism>
<dbReference type="InParanoid" id="A0A061FTD0"/>
<feature type="chain" id="PRO_5012135921" evidence="1">
    <location>
        <begin position="16"/>
        <end position="136"/>
    </location>
</feature>
<dbReference type="Gramene" id="EOY20605">
    <property type="protein sequence ID" value="EOY20605"/>
    <property type="gene ID" value="TCM_011981"/>
</dbReference>
<dbReference type="AlphaFoldDB" id="A0A061FTD0"/>
<protein>
    <submittedName>
        <fullName evidence="2">Uncharacterized protein</fullName>
    </submittedName>
</protein>
<sequence>MFILYLFIILLKGSPQFIMDWDVTDKQFINKFLTGQHWSPPEFTFSTVGRYISFSKAISCSICIRNLSINLRTTSFCENQKEVSDLQSCQVRKSSPSIQNNKPNILRKLKLHIKYNSPLSTSKVLSLLSTNSQVVH</sequence>
<dbReference type="Proteomes" id="UP000026915">
    <property type="component" value="Chromosome 3"/>
</dbReference>
<dbReference type="EMBL" id="CM001881">
    <property type="protein sequence ID" value="EOY20605.1"/>
    <property type="molecule type" value="Genomic_DNA"/>
</dbReference>
<keyword evidence="1" id="KW-0732">Signal</keyword>
<feature type="signal peptide" evidence="1">
    <location>
        <begin position="1"/>
        <end position="15"/>
    </location>
</feature>